<feature type="compositionally biased region" description="Basic and acidic residues" evidence="1">
    <location>
        <begin position="40"/>
        <end position="58"/>
    </location>
</feature>
<dbReference type="EMBL" id="JANPWB010000001">
    <property type="protein sequence ID" value="KAJ1214787.1"/>
    <property type="molecule type" value="Genomic_DNA"/>
</dbReference>
<feature type="compositionally biased region" description="Acidic residues" evidence="1">
    <location>
        <begin position="59"/>
        <end position="70"/>
    </location>
</feature>
<comment type="caution">
    <text evidence="2">The sequence shown here is derived from an EMBL/GenBank/DDBJ whole genome shotgun (WGS) entry which is preliminary data.</text>
</comment>
<name>A0AAV7WQ57_PLEWA</name>
<evidence type="ECO:0000313" key="2">
    <source>
        <dbReference type="EMBL" id="KAJ1214787.1"/>
    </source>
</evidence>
<dbReference type="Proteomes" id="UP001066276">
    <property type="component" value="Chromosome 1_1"/>
</dbReference>
<gene>
    <name evidence="2" type="ORF">NDU88_002398</name>
</gene>
<protein>
    <submittedName>
        <fullName evidence="2">Uncharacterized protein</fullName>
    </submittedName>
</protein>
<reference evidence="2" key="1">
    <citation type="journal article" date="2022" name="bioRxiv">
        <title>Sequencing and chromosome-scale assembly of the giantPleurodeles waltlgenome.</title>
        <authorList>
            <person name="Brown T."/>
            <person name="Elewa A."/>
            <person name="Iarovenko S."/>
            <person name="Subramanian E."/>
            <person name="Araus A.J."/>
            <person name="Petzold A."/>
            <person name="Susuki M."/>
            <person name="Suzuki K.-i.T."/>
            <person name="Hayashi T."/>
            <person name="Toyoda A."/>
            <person name="Oliveira C."/>
            <person name="Osipova E."/>
            <person name="Leigh N.D."/>
            <person name="Simon A."/>
            <person name="Yun M.H."/>
        </authorList>
    </citation>
    <scope>NUCLEOTIDE SEQUENCE</scope>
    <source>
        <strain evidence="2">20211129_DDA</strain>
        <tissue evidence="2">Liver</tissue>
    </source>
</reference>
<feature type="region of interest" description="Disordered" evidence="1">
    <location>
        <begin position="25"/>
        <end position="112"/>
    </location>
</feature>
<evidence type="ECO:0000313" key="3">
    <source>
        <dbReference type="Proteomes" id="UP001066276"/>
    </source>
</evidence>
<dbReference type="AlphaFoldDB" id="A0AAV7WQ57"/>
<evidence type="ECO:0000256" key="1">
    <source>
        <dbReference type="SAM" id="MobiDB-lite"/>
    </source>
</evidence>
<proteinExistence type="predicted"/>
<accession>A0AAV7WQ57</accession>
<sequence>MSGPPEGALSYAPVPDAFLSAIRAARPPFREGSDPGETGEVAHHVLDPEIGSPKRVEGDTEGDSSSDEEQDSGRPWHPHSNFSDPQEAEDSDTDMFQPEDIYHPRSSEWRPEKRVADYVASKIRQPLDKEVRARLRSECPRRTLPDRVAAMPEIDPKMCTFFAKYVKDPKKGIDRSWRWCQD</sequence>
<keyword evidence="3" id="KW-1185">Reference proteome</keyword>
<organism evidence="2 3">
    <name type="scientific">Pleurodeles waltl</name>
    <name type="common">Iberian ribbed newt</name>
    <dbReference type="NCBI Taxonomy" id="8319"/>
    <lineage>
        <taxon>Eukaryota</taxon>
        <taxon>Metazoa</taxon>
        <taxon>Chordata</taxon>
        <taxon>Craniata</taxon>
        <taxon>Vertebrata</taxon>
        <taxon>Euteleostomi</taxon>
        <taxon>Amphibia</taxon>
        <taxon>Batrachia</taxon>
        <taxon>Caudata</taxon>
        <taxon>Salamandroidea</taxon>
        <taxon>Salamandridae</taxon>
        <taxon>Pleurodelinae</taxon>
        <taxon>Pleurodeles</taxon>
    </lineage>
</organism>
<feature type="compositionally biased region" description="Basic and acidic residues" evidence="1">
    <location>
        <begin position="100"/>
        <end position="112"/>
    </location>
</feature>